<protein>
    <submittedName>
        <fullName evidence="3">Uncharacterized protein</fullName>
    </submittedName>
</protein>
<accession>A0AAE0PHC8</accession>
<evidence type="ECO:0000256" key="2">
    <source>
        <dbReference type="SAM" id="MobiDB-lite"/>
    </source>
</evidence>
<organism evidence="3 4">
    <name type="scientific">Sordaria brevicollis</name>
    <dbReference type="NCBI Taxonomy" id="83679"/>
    <lineage>
        <taxon>Eukaryota</taxon>
        <taxon>Fungi</taxon>
        <taxon>Dikarya</taxon>
        <taxon>Ascomycota</taxon>
        <taxon>Pezizomycotina</taxon>
        <taxon>Sordariomycetes</taxon>
        <taxon>Sordariomycetidae</taxon>
        <taxon>Sordariales</taxon>
        <taxon>Sordariaceae</taxon>
        <taxon>Sordaria</taxon>
    </lineage>
</organism>
<evidence type="ECO:0000256" key="1">
    <source>
        <dbReference type="SAM" id="Coils"/>
    </source>
</evidence>
<dbReference type="AlphaFoldDB" id="A0AAE0PHC8"/>
<feature type="region of interest" description="Disordered" evidence="2">
    <location>
        <begin position="1"/>
        <end position="33"/>
    </location>
</feature>
<evidence type="ECO:0000313" key="3">
    <source>
        <dbReference type="EMBL" id="KAK3400018.1"/>
    </source>
</evidence>
<dbReference type="EMBL" id="JAUTDP010000004">
    <property type="protein sequence ID" value="KAK3400018.1"/>
    <property type="molecule type" value="Genomic_DNA"/>
</dbReference>
<feature type="compositionally biased region" description="Basic residues" evidence="2">
    <location>
        <begin position="16"/>
        <end position="25"/>
    </location>
</feature>
<sequence>MGRTRGNRYTAEGIRKQRYRRKKKTTSQASASAVSPVIMPTNIQPVEQEGAPELVPDQASALVEQFKAQMKQNEALMEQNQALVKRNDELVALLEESQRKADVMTNNWLKAKKSYISEKKAFTRKYEDLNLCVGSMKTELDETRMEVSELNGAMHFVLEKGHEGKYHNSFWSQTREWKKTK</sequence>
<evidence type="ECO:0000313" key="4">
    <source>
        <dbReference type="Proteomes" id="UP001281003"/>
    </source>
</evidence>
<proteinExistence type="predicted"/>
<comment type="caution">
    <text evidence="3">The sequence shown here is derived from an EMBL/GenBank/DDBJ whole genome shotgun (WGS) entry which is preliminary data.</text>
</comment>
<gene>
    <name evidence="3" type="ORF">B0T20DRAFT_496252</name>
</gene>
<dbReference type="Proteomes" id="UP001281003">
    <property type="component" value="Unassembled WGS sequence"/>
</dbReference>
<reference evidence="3" key="2">
    <citation type="submission" date="2023-07" db="EMBL/GenBank/DDBJ databases">
        <authorList>
            <consortium name="Lawrence Berkeley National Laboratory"/>
            <person name="Haridas S."/>
            <person name="Hensen N."/>
            <person name="Bonometti L."/>
            <person name="Westerberg I."/>
            <person name="Brannstrom I.O."/>
            <person name="Guillou S."/>
            <person name="Cros-Aarteil S."/>
            <person name="Calhoun S."/>
            <person name="Kuo A."/>
            <person name="Mondo S."/>
            <person name="Pangilinan J."/>
            <person name="Riley R."/>
            <person name="LaButti K."/>
            <person name="Andreopoulos B."/>
            <person name="Lipzen A."/>
            <person name="Chen C."/>
            <person name="Yanf M."/>
            <person name="Daum C."/>
            <person name="Ng V."/>
            <person name="Clum A."/>
            <person name="Steindorff A."/>
            <person name="Ohm R."/>
            <person name="Martin F."/>
            <person name="Silar P."/>
            <person name="Natvig D."/>
            <person name="Lalanne C."/>
            <person name="Gautier V."/>
            <person name="Ament-velasquez S.L."/>
            <person name="Kruys A."/>
            <person name="Hutchinson M.I."/>
            <person name="Powell A.J."/>
            <person name="Barry K."/>
            <person name="Miller A.N."/>
            <person name="Grigoriev I.V."/>
            <person name="Debuchy R."/>
            <person name="Gladieux P."/>
            <person name="Thoren M.H."/>
            <person name="Johannesson H."/>
        </authorList>
    </citation>
    <scope>NUCLEOTIDE SEQUENCE</scope>
    <source>
        <strain evidence="3">FGSC 1904</strain>
    </source>
</reference>
<feature type="coiled-coil region" evidence="1">
    <location>
        <begin position="73"/>
        <end position="107"/>
    </location>
</feature>
<name>A0AAE0PHC8_SORBR</name>
<reference evidence="3" key="1">
    <citation type="journal article" date="2023" name="Mol. Phylogenet. Evol.">
        <title>Genome-scale phylogeny and comparative genomics of the fungal order Sordariales.</title>
        <authorList>
            <person name="Hensen N."/>
            <person name="Bonometti L."/>
            <person name="Westerberg I."/>
            <person name="Brannstrom I.O."/>
            <person name="Guillou S."/>
            <person name="Cros-Aarteil S."/>
            <person name="Calhoun S."/>
            <person name="Haridas S."/>
            <person name="Kuo A."/>
            <person name="Mondo S."/>
            <person name="Pangilinan J."/>
            <person name="Riley R."/>
            <person name="LaButti K."/>
            <person name="Andreopoulos B."/>
            <person name="Lipzen A."/>
            <person name="Chen C."/>
            <person name="Yan M."/>
            <person name="Daum C."/>
            <person name="Ng V."/>
            <person name="Clum A."/>
            <person name="Steindorff A."/>
            <person name="Ohm R.A."/>
            <person name="Martin F."/>
            <person name="Silar P."/>
            <person name="Natvig D.O."/>
            <person name="Lalanne C."/>
            <person name="Gautier V."/>
            <person name="Ament-Velasquez S.L."/>
            <person name="Kruys A."/>
            <person name="Hutchinson M.I."/>
            <person name="Powell A.J."/>
            <person name="Barry K."/>
            <person name="Miller A.N."/>
            <person name="Grigoriev I.V."/>
            <person name="Debuchy R."/>
            <person name="Gladieux P."/>
            <person name="Hiltunen Thoren M."/>
            <person name="Johannesson H."/>
        </authorList>
    </citation>
    <scope>NUCLEOTIDE SEQUENCE</scope>
    <source>
        <strain evidence="3">FGSC 1904</strain>
    </source>
</reference>
<keyword evidence="4" id="KW-1185">Reference proteome</keyword>
<keyword evidence="1" id="KW-0175">Coiled coil</keyword>